<protein>
    <recommendedName>
        <fullName evidence="3">Methyltransferase domain-containing protein</fullName>
    </recommendedName>
</protein>
<dbReference type="SUPFAM" id="SSF53335">
    <property type="entry name" value="S-adenosyl-L-methionine-dependent methyltransferases"/>
    <property type="match status" value="1"/>
</dbReference>
<feature type="region of interest" description="Disordered" evidence="1">
    <location>
        <begin position="29"/>
        <end position="68"/>
    </location>
</feature>
<proteinExistence type="predicted"/>
<dbReference type="Gene3D" id="3.40.50.150">
    <property type="entry name" value="Vaccinia Virus protein VP39"/>
    <property type="match status" value="1"/>
</dbReference>
<evidence type="ECO:0000313" key="2">
    <source>
        <dbReference type="EMBL" id="CAD9814036.1"/>
    </source>
</evidence>
<dbReference type="EMBL" id="HBHQ01008720">
    <property type="protein sequence ID" value="CAD9814036.1"/>
    <property type="molecule type" value="Transcribed_RNA"/>
</dbReference>
<dbReference type="InterPro" id="IPR029063">
    <property type="entry name" value="SAM-dependent_MTases_sf"/>
</dbReference>
<feature type="compositionally biased region" description="Low complexity" evidence="1">
    <location>
        <begin position="29"/>
        <end position="42"/>
    </location>
</feature>
<evidence type="ECO:0008006" key="3">
    <source>
        <dbReference type="Google" id="ProtNLM"/>
    </source>
</evidence>
<organism evidence="2">
    <name type="scientific">Attheya septentrionalis</name>
    <dbReference type="NCBI Taxonomy" id="420275"/>
    <lineage>
        <taxon>Eukaryota</taxon>
        <taxon>Sar</taxon>
        <taxon>Stramenopiles</taxon>
        <taxon>Ochrophyta</taxon>
        <taxon>Bacillariophyta</taxon>
        <taxon>Coscinodiscophyceae</taxon>
        <taxon>Chaetocerotophycidae</taxon>
        <taxon>Chaetocerotales</taxon>
        <taxon>Attheyaceae</taxon>
        <taxon>Attheya</taxon>
    </lineage>
</organism>
<sequence>MGSKIKGAFYAVCFVLLYRQIFEPFFSNSKSASESNASTTKSEPVDNLRKRDYGDHESSSSKPKLKLIPNQCDSPSRGHFEKIYETGVWGKKTRNASDFYGDAKWPPKEARQKSASGTGSNLGYNTETSLKIIKDTIAKFNVKSMIDIPCGDVNWILDSLETDTLPLYVGLDITSAVIDINKQRFAHHTNKHFRFWDATSCVLPRFQNGTSELQSFDLVHIRDVIQHMHLDQGVKFFCNAFKSGVKVLIATTYNSRNHDIKEGDFYHNNLAEEPFSFPKSDSCTPTHPKHEPDDTCIYDLSEPWVQDFISAKCS</sequence>
<reference evidence="2" key="1">
    <citation type="submission" date="2021-01" db="EMBL/GenBank/DDBJ databases">
        <authorList>
            <person name="Corre E."/>
            <person name="Pelletier E."/>
            <person name="Niang G."/>
            <person name="Scheremetjew M."/>
            <person name="Finn R."/>
            <person name="Kale V."/>
            <person name="Holt S."/>
            <person name="Cochrane G."/>
            <person name="Meng A."/>
            <person name="Brown T."/>
            <person name="Cohen L."/>
        </authorList>
    </citation>
    <scope>NUCLEOTIDE SEQUENCE</scope>
    <source>
        <strain evidence="2">CCMP2084</strain>
    </source>
</reference>
<evidence type="ECO:0000256" key="1">
    <source>
        <dbReference type="SAM" id="MobiDB-lite"/>
    </source>
</evidence>
<gene>
    <name evidence="2" type="ORF">ASEP1449_LOCUS5861</name>
</gene>
<accession>A0A7S2UBF9</accession>
<feature type="compositionally biased region" description="Basic and acidic residues" evidence="1">
    <location>
        <begin position="43"/>
        <end position="59"/>
    </location>
</feature>
<name>A0A7S2UBF9_9STRA</name>
<dbReference type="AlphaFoldDB" id="A0A7S2UBF9"/>